<proteinExistence type="predicted"/>
<organism evidence="2 3">
    <name type="scientific">Proteus hauseri ATCC 700826</name>
    <dbReference type="NCBI Taxonomy" id="1354271"/>
    <lineage>
        <taxon>Bacteria</taxon>
        <taxon>Pseudomonadati</taxon>
        <taxon>Pseudomonadota</taxon>
        <taxon>Gammaproteobacteria</taxon>
        <taxon>Enterobacterales</taxon>
        <taxon>Morganellaceae</taxon>
        <taxon>Proteus</taxon>
    </lineage>
</organism>
<feature type="signal peptide" evidence="1">
    <location>
        <begin position="1"/>
        <end position="20"/>
    </location>
</feature>
<dbReference type="AlphaFoldDB" id="A0AAJ3HSB8"/>
<evidence type="ECO:0000313" key="2">
    <source>
        <dbReference type="EMBL" id="OAT46841.1"/>
    </source>
</evidence>
<name>A0AAJ3HSB8_PROHU</name>
<reference evidence="2 3" key="1">
    <citation type="submission" date="2016-04" db="EMBL/GenBank/DDBJ databases">
        <title>ATOL: Assembling a taxonomically balanced genome-scale reconstruction of the evolutionary history of the Enterobacteriaceae.</title>
        <authorList>
            <person name="Plunkett G.III."/>
            <person name="Neeno-Eckwall E.C."/>
            <person name="Glasner J.D."/>
            <person name="Perna N.T."/>
        </authorList>
    </citation>
    <scope>NUCLEOTIDE SEQUENCE [LARGE SCALE GENOMIC DNA]</scope>
    <source>
        <strain evidence="2 3">ATCC 700826</strain>
    </source>
</reference>
<dbReference type="Proteomes" id="UP000078250">
    <property type="component" value="Unassembled WGS sequence"/>
</dbReference>
<keyword evidence="1" id="KW-0732">Signal</keyword>
<accession>A0AAJ3HSB8</accession>
<comment type="caution">
    <text evidence="2">The sequence shown here is derived from an EMBL/GenBank/DDBJ whole genome shotgun (WGS) entry which is preliminary data.</text>
</comment>
<dbReference type="PROSITE" id="PS51257">
    <property type="entry name" value="PROKAR_LIPOPROTEIN"/>
    <property type="match status" value="1"/>
</dbReference>
<sequence length="316" mass="36341">MYRYLYLTTVLCAISLTVGCDDPINPTAIAQSGVFYISNNSTVPLEFKIDNTHFLINYGEIKKIKLENGKHILVEANGKKNTFMVYPGNHGGIINPARDIYYSFTSVFASKENSQRFYLDKRPVWVDGRLVSGAINSSDALFIDNNVFRCDVPLNEPIPTYLPDWKNTGIGNVLTKCFSQDEFHEFLAKYPYGIHFNSEHDLLKESESDQYSWINKENTRTDDFIPRLNNIDFNNEKLIEEAGAIYEIIDLYLASRDANERLGFYNEYHLHIMIMAMIYSQQIQNDIFDDKDAYFQFMQETGRIFGAGILSEPALI</sequence>
<feature type="chain" id="PRO_5042477708" description="Lipoprotein" evidence="1">
    <location>
        <begin position="21"/>
        <end position="316"/>
    </location>
</feature>
<keyword evidence="3" id="KW-1185">Reference proteome</keyword>
<gene>
    <name evidence="2" type="ORF">M997_1839</name>
</gene>
<evidence type="ECO:0008006" key="4">
    <source>
        <dbReference type="Google" id="ProtNLM"/>
    </source>
</evidence>
<evidence type="ECO:0000313" key="3">
    <source>
        <dbReference type="Proteomes" id="UP000078250"/>
    </source>
</evidence>
<protein>
    <recommendedName>
        <fullName evidence="4">Lipoprotein</fullName>
    </recommendedName>
</protein>
<evidence type="ECO:0000256" key="1">
    <source>
        <dbReference type="SAM" id="SignalP"/>
    </source>
</evidence>
<dbReference type="EMBL" id="LXEV01000022">
    <property type="protein sequence ID" value="OAT46841.1"/>
    <property type="molecule type" value="Genomic_DNA"/>
</dbReference>